<evidence type="ECO:0000313" key="3">
    <source>
        <dbReference type="EMBL" id="KAF7313823.1"/>
    </source>
</evidence>
<comment type="caution">
    <text evidence="3">The sequence shown here is derived from an EMBL/GenBank/DDBJ whole genome shotgun (WGS) entry which is preliminary data.</text>
</comment>
<dbReference type="Proteomes" id="UP000613580">
    <property type="component" value="Unassembled WGS sequence"/>
</dbReference>
<gene>
    <name evidence="3" type="ORF">HMN09_00539700</name>
</gene>
<keyword evidence="2" id="KW-0472">Membrane</keyword>
<dbReference type="AlphaFoldDB" id="A0A8H6T9Z4"/>
<keyword evidence="4" id="KW-1185">Reference proteome</keyword>
<organism evidence="3 4">
    <name type="scientific">Mycena chlorophos</name>
    <name type="common">Agaric fungus</name>
    <name type="synonym">Agaricus chlorophos</name>
    <dbReference type="NCBI Taxonomy" id="658473"/>
    <lineage>
        <taxon>Eukaryota</taxon>
        <taxon>Fungi</taxon>
        <taxon>Dikarya</taxon>
        <taxon>Basidiomycota</taxon>
        <taxon>Agaricomycotina</taxon>
        <taxon>Agaricomycetes</taxon>
        <taxon>Agaricomycetidae</taxon>
        <taxon>Agaricales</taxon>
        <taxon>Marasmiineae</taxon>
        <taxon>Mycenaceae</taxon>
        <taxon>Mycena</taxon>
    </lineage>
</organism>
<proteinExistence type="predicted"/>
<evidence type="ECO:0000313" key="4">
    <source>
        <dbReference type="Proteomes" id="UP000613580"/>
    </source>
</evidence>
<evidence type="ECO:0000256" key="1">
    <source>
        <dbReference type="SAM" id="MobiDB-lite"/>
    </source>
</evidence>
<feature type="transmembrane region" description="Helical" evidence="2">
    <location>
        <begin position="38"/>
        <end position="59"/>
    </location>
</feature>
<sequence>MFPRQRIKSRQSSQWSFVPPPLPPLHPQANMLSLTSTLFVILVASAFALVLLLFVAASLPADVLGRLVSWVSLRRRLPILDEENTAPSVTIVPSFVVLSRPKVSMPSAVPKAQLDLVAEKPKSALTRGHLFAPEVLPGRFPNTKAVARRTPSPLSDVTDEALNETIPNTLSASVSITFPSYLFASAPSCESVSDLEAVLPLPSKPLTQLVEAVRVPIILFAPRTQALETVVLDETRVIPKIILTPAPIVSEPSVPLSPAKPTVRRRERASSFRGQKHHTATVQRRGKENGRPASPTKSFGEGYLRACGRPKPSGPKVRGPQHTGRVLSDMRQIPMI</sequence>
<accession>A0A8H6T9Z4</accession>
<feature type="region of interest" description="Disordered" evidence="1">
    <location>
        <begin position="253"/>
        <end position="336"/>
    </location>
</feature>
<keyword evidence="2" id="KW-1133">Transmembrane helix</keyword>
<protein>
    <recommendedName>
        <fullName evidence="5">Transmembrane protein</fullName>
    </recommendedName>
</protein>
<keyword evidence="2" id="KW-0812">Transmembrane</keyword>
<dbReference type="EMBL" id="JACAZE010000006">
    <property type="protein sequence ID" value="KAF7313823.1"/>
    <property type="molecule type" value="Genomic_DNA"/>
</dbReference>
<evidence type="ECO:0008006" key="5">
    <source>
        <dbReference type="Google" id="ProtNLM"/>
    </source>
</evidence>
<reference evidence="3" key="1">
    <citation type="submission" date="2020-05" db="EMBL/GenBank/DDBJ databases">
        <title>Mycena genomes resolve the evolution of fungal bioluminescence.</title>
        <authorList>
            <person name="Tsai I.J."/>
        </authorList>
    </citation>
    <scope>NUCLEOTIDE SEQUENCE</scope>
    <source>
        <strain evidence="3">110903Hualien_Pintung</strain>
    </source>
</reference>
<evidence type="ECO:0000256" key="2">
    <source>
        <dbReference type="SAM" id="Phobius"/>
    </source>
</evidence>
<name>A0A8H6T9Z4_MYCCL</name>